<name>A0A9P1M2X0_YEREN</name>
<dbReference type="EMBL" id="CPZF01000001">
    <property type="protein sequence ID" value="CNE88025.1"/>
    <property type="molecule type" value="Genomic_DNA"/>
</dbReference>
<protein>
    <submittedName>
        <fullName evidence="1">Uncharacterized protein</fullName>
    </submittedName>
</protein>
<accession>A0A9P1M2X0</accession>
<dbReference type="RefSeq" id="WP_050129755.1">
    <property type="nucleotide sequence ID" value="NZ_CPZF01000001.1"/>
</dbReference>
<proteinExistence type="predicted"/>
<evidence type="ECO:0000313" key="1">
    <source>
        <dbReference type="EMBL" id="CNE88025.1"/>
    </source>
</evidence>
<gene>
    <name evidence="1" type="ORF">ERS137939_00099</name>
</gene>
<reference evidence="1 2" key="1">
    <citation type="submission" date="2015-03" db="EMBL/GenBank/DDBJ databases">
        <authorList>
            <consortium name="Pathogen Informatics"/>
            <person name="Murphy D."/>
        </authorList>
    </citation>
    <scope>NUCLEOTIDE SEQUENCE [LARGE SCALE GENOMIC DNA]</scope>
    <source>
        <strain evidence="1 2">IP27818</strain>
    </source>
</reference>
<evidence type="ECO:0000313" key="2">
    <source>
        <dbReference type="Proteomes" id="UP000041356"/>
    </source>
</evidence>
<organism evidence="1 2">
    <name type="scientific">Yersinia enterocolitica</name>
    <dbReference type="NCBI Taxonomy" id="630"/>
    <lineage>
        <taxon>Bacteria</taxon>
        <taxon>Pseudomonadati</taxon>
        <taxon>Pseudomonadota</taxon>
        <taxon>Gammaproteobacteria</taxon>
        <taxon>Enterobacterales</taxon>
        <taxon>Yersiniaceae</taxon>
        <taxon>Yersinia</taxon>
    </lineage>
</organism>
<comment type="caution">
    <text evidence="1">The sequence shown here is derived from an EMBL/GenBank/DDBJ whole genome shotgun (WGS) entry which is preliminary data.</text>
</comment>
<dbReference type="AlphaFoldDB" id="A0A9P1M2X0"/>
<dbReference type="Proteomes" id="UP000041356">
    <property type="component" value="Unassembled WGS sequence"/>
</dbReference>
<sequence length="184" mass="21019">MTTKPSVNFEKNYGPITISNQSTVARVSVVGQLIEIISQAEMVYTNLNRIPSEIDVKIKFNDLKRNKWIAELYKQDSLVIDESIKALDLIIPRGSEKLKRQMKSFYKQALGKYNIDNDVFNLDNLRLHSDNIIDYVLNATRELVDNCSNLSSGVLKEDFEYGVQLVTSYSIIECVVLENPNDHN</sequence>